<comment type="caution">
    <text evidence="2">The sequence shown here is derived from an EMBL/GenBank/DDBJ whole genome shotgun (WGS) entry which is preliminary data.</text>
</comment>
<dbReference type="RefSeq" id="WP_135111768.1">
    <property type="nucleotide sequence ID" value="NZ_SRHY01000065.1"/>
</dbReference>
<keyword evidence="1" id="KW-0472">Membrane</keyword>
<dbReference type="Proteomes" id="UP000298484">
    <property type="component" value="Unassembled WGS sequence"/>
</dbReference>
<gene>
    <name evidence="2" type="ORF">E4U82_18725</name>
</gene>
<feature type="transmembrane region" description="Helical" evidence="1">
    <location>
        <begin position="21"/>
        <end position="44"/>
    </location>
</feature>
<evidence type="ECO:0000313" key="2">
    <source>
        <dbReference type="EMBL" id="TFJ91244.1"/>
    </source>
</evidence>
<keyword evidence="3" id="KW-1185">Reference proteome</keyword>
<proteinExistence type="predicted"/>
<protein>
    <submittedName>
        <fullName evidence="2">Uncharacterized protein</fullName>
    </submittedName>
</protein>
<evidence type="ECO:0000256" key="1">
    <source>
        <dbReference type="SAM" id="Phobius"/>
    </source>
</evidence>
<reference evidence="2 3" key="1">
    <citation type="submission" date="2019-03" db="EMBL/GenBank/DDBJ databases">
        <title>Genome sequence of Lentibacillus salicampi ATCC BAA-719.</title>
        <authorList>
            <person name="Maclea K.S."/>
            <person name="Simoes Junior M."/>
        </authorList>
    </citation>
    <scope>NUCLEOTIDE SEQUENCE [LARGE SCALE GENOMIC DNA]</scope>
    <source>
        <strain evidence="2 3">ATCC BAA-719</strain>
    </source>
</reference>
<organism evidence="2 3">
    <name type="scientific">Lentibacillus salicampi</name>
    <dbReference type="NCBI Taxonomy" id="175306"/>
    <lineage>
        <taxon>Bacteria</taxon>
        <taxon>Bacillati</taxon>
        <taxon>Bacillota</taxon>
        <taxon>Bacilli</taxon>
        <taxon>Bacillales</taxon>
        <taxon>Bacillaceae</taxon>
        <taxon>Lentibacillus</taxon>
    </lineage>
</organism>
<keyword evidence="1" id="KW-0812">Transmembrane</keyword>
<feature type="transmembrane region" description="Helical" evidence="1">
    <location>
        <begin position="84"/>
        <end position="106"/>
    </location>
</feature>
<dbReference type="AlphaFoldDB" id="A0A4Y9AA63"/>
<accession>A0A4Y9AA63</accession>
<sequence length="107" mass="12355">MKFIDNIRERYKKRNKLFLSLDALFTLLTFYFALQILFVIIPVLSEPSQSSDSTPLLLAWMTLSLGLTYLVRVVEMLVTEKRNYLAMTSVAAIIVLGIATLEFYWLV</sequence>
<keyword evidence="1" id="KW-1133">Transmembrane helix</keyword>
<evidence type="ECO:0000313" key="3">
    <source>
        <dbReference type="Proteomes" id="UP000298484"/>
    </source>
</evidence>
<dbReference type="EMBL" id="SRHY01000065">
    <property type="protein sequence ID" value="TFJ91244.1"/>
    <property type="molecule type" value="Genomic_DNA"/>
</dbReference>
<name>A0A4Y9AA63_9BACI</name>
<feature type="transmembrane region" description="Helical" evidence="1">
    <location>
        <begin position="56"/>
        <end position="72"/>
    </location>
</feature>